<dbReference type="Proteomes" id="UP000185769">
    <property type="component" value="Unassembled WGS sequence"/>
</dbReference>
<dbReference type="CDD" id="cd06259">
    <property type="entry name" value="YdcF-like"/>
    <property type="match status" value="1"/>
</dbReference>
<gene>
    <name evidence="1" type="ORF">AUJ22_01170</name>
</gene>
<accession>A0A1J4V0W3</accession>
<dbReference type="EMBL" id="MNVM01000018">
    <property type="protein sequence ID" value="OIO29595.1"/>
    <property type="molecule type" value="Genomic_DNA"/>
</dbReference>
<dbReference type="InterPro" id="IPR003848">
    <property type="entry name" value="DUF218"/>
</dbReference>
<dbReference type="AlphaFoldDB" id="A0A1J4V0W3"/>
<reference evidence="1 2" key="1">
    <citation type="journal article" date="2016" name="Environ. Microbiol.">
        <title>Genomic resolution of a cold subsurface aquifer community provides metabolic insights for novel microbes adapted to high CO concentrations.</title>
        <authorList>
            <person name="Probst A.J."/>
            <person name="Castelle C.J."/>
            <person name="Singh A."/>
            <person name="Brown C.T."/>
            <person name="Anantharaman K."/>
            <person name="Sharon I."/>
            <person name="Hug L.A."/>
            <person name="Burstein D."/>
            <person name="Emerson J.B."/>
            <person name="Thomas B.C."/>
            <person name="Banfield J.F."/>
        </authorList>
    </citation>
    <scope>NUCLEOTIDE SEQUENCE [LARGE SCALE GENOMIC DNA]</scope>
    <source>
        <strain evidence="1">CG1_02_31_12</strain>
    </source>
</reference>
<comment type="caution">
    <text evidence="1">The sequence shown here is derived from an EMBL/GenBank/DDBJ whole genome shotgun (WGS) entry which is preliminary data.</text>
</comment>
<proteinExistence type="predicted"/>
<evidence type="ECO:0000313" key="2">
    <source>
        <dbReference type="Proteomes" id="UP000185769"/>
    </source>
</evidence>
<protein>
    <submittedName>
        <fullName evidence="1">Uncharacterized protein</fullName>
    </submittedName>
</protein>
<evidence type="ECO:0000313" key="1">
    <source>
        <dbReference type="EMBL" id="OIO29595.1"/>
    </source>
</evidence>
<sequence>MITKYYILDYKQRTIIVAPCFENNSHWSGLDWNTRIRLYAAFVLYNNDKVCKIVVGGGKLRKMKFSFAELMKGYLIKIGIPENCIITEEYTYDTASQIVWLENNIGRLYGDSLIITDSAQFRHIKVLLKGFGIEKICEILPMESIILHEMGHGVEMLWEFLIKKQNSLNWRLFQVREMILWFFTKFFDHKGELISKLTSRRKN</sequence>
<organism evidence="1 2">
    <name type="scientific">Candidatus Nomurabacteria bacterium CG1_02_31_12</name>
    <dbReference type="NCBI Taxonomy" id="1805280"/>
    <lineage>
        <taxon>Bacteria</taxon>
        <taxon>Candidatus Nomuraibacteriota</taxon>
    </lineage>
</organism>
<name>A0A1J4V0W3_9BACT</name>